<dbReference type="HOGENOM" id="CLU_1031514_0_0_1"/>
<evidence type="ECO:0000256" key="1">
    <source>
        <dbReference type="SAM" id="MobiDB-lite"/>
    </source>
</evidence>
<accession>R7V7Y5</accession>
<reference evidence="4" key="1">
    <citation type="submission" date="2012-12" db="EMBL/GenBank/DDBJ databases">
        <authorList>
            <person name="Hellsten U."/>
            <person name="Grimwood J."/>
            <person name="Chapman J.A."/>
            <person name="Shapiro H."/>
            <person name="Aerts A."/>
            <person name="Otillar R.P."/>
            <person name="Terry A.Y."/>
            <person name="Boore J.L."/>
            <person name="Simakov O."/>
            <person name="Marletaz F."/>
            <person name="Cho S.-J."/>
            <person name="Edsinger-Gonzales E."/>
            <person name="Havlak P."/>
            <person name="Kuo D.-H."/>
            <person name="Larsson T."/>
            <person name="Lv J."/>
            <person name="Arendt D."/>
            <person name="Savage R."/>
            <person name="Osoegawa K."/>
            <person name="de Jong P."/>
            <person name="Lindberg D.R."/>
            <person name="Seaver E.C."/>
            <person name="Weisblat D.A."/>
            <person name="Putnam N.H."/>
            <person name="Grigoriev I.V."/>
            <person name="Rokhsar D.S."/>
        </authorList>
    </citation>
    <scope>NUCLEOTIDE SEQUENCE</scope>
    <source>
        <strain evidence="4">I ESC-2004</strain>
    </source>
</reference>
<protein>
    <submittedName>
        <fullName evidence="2 3">Uncharacterized protein</fullName>
    </submittedName>
</protein>
<reference evidence="3" key="3">
    <citation type="submission" date="2015-06" db="UniProtKB">
        <authorList>
            <consortium name="EnsemblMetazoa"/>
        </authorList>
    </citation>
    <scope>IDENTIFICATION</scope>
</reference>
<proteinExistence type="predicted"/>
<dbReference type="SUPFAM" id="SSF54001">
    <property type="entry name" value="Cysteine proteinases"/>
    <property type="match status" value="1"/>
</dbReference>
<dbReference type="Proteomes" id="UP000014760">
    <property type="component" value="Unassembled WGS sequence"/>
</dbReference>
<feature type="region of interest" description="Disordered" evidence="1">
    <location>
        <begin position="85"/>
        <end position="118"/>
    </location>
</feature>
<evidence type="ECO:0000313" key="2">
    <source>
        <dbReference type="EMBL" id="ELU11865.1"/>
    </source>
</evidence>
<dbReference type="InterPro" id="IPR038765">
    <property type="entry name" value="Papain-like_cys_pep_sf"/>
</dbReference>
<evidence type="ECO:0000313" key="4">
    <source>
        <dbReference type="Proteomes" id="UP000014760"/>
    </source>
</evidence>
<sequence>MPKIGGEDSFSPTPECLLHQLRQTLKLLRQAAEESFSVLNKSHIRLSQMKPVNHIFMTRFLIHLRNIERNSRLLTKMRKSVTATHEQVELRRAPSGSVHLSSPKEVVNPGGKSRLKTASNTKVVNPPRKKVRFALEDIFEPPVWKLAASSADPTKVLAPHPPYDLTAEDFSSLRGQNWITDTVIDCYLHMHVPQQTLHLSTQSMTAISQMESVQVALAAWSLSLPFNITTSSISGQRAHISSKPKELWAHTIYAVTTGLECLHERFVDTY</sequence>
<keyword evidence="4" id="KW-1185">Reference proteome</keyword>
<organism evidence="2">
    <name type="scientific">Capitella teleta</name>
    <name type="common">Polychaete worm</name>
    <dbReference type="NCBI Taxonomy" id="283909"/>
    <lineage>
        <taxon>Eukaryota</taxon>
        <taxon>Metazoa</taxon>
        <taxon>Spiralia</taxon>
        <taxon>Lophotrochozoa</taxon>
        <taxon>Annelida</taxon>
        <taxon>Polychaeta</taxon>
        <taxon>Sedentaria</taxon>
        <taxon>Scolecida</taxon>
        <taxon>Capitellidae</taxon>
        <taxon>Capitella</taxon>
    </lineage>
</organism>
<gene>
    <name evidence="2" type="ORF">CAPTEDRAFT_187672</name>
</gene>
<dbReference type="EnsemblMetazoa" id="CapteT187672">
    <property type="protein sequence ID" value="CapteP187672"/>
    <property type="gene ID" value="CapteG187672"/>
</dbReference>
<evidence type="ECO:0000313" key="3">
    <source>
        <dbReference type="EnsemblMetazoa" id="CapteP187672"/>
    </source>
</evidence>
<reference evidence="2 4" key="2">
    <citation type="journal article" date="2013" name="Nature">
        <title>Insights into bilaterian evolution from three spiralian genomes.</title>
        <authorList>
            <person name="Simakov O."/>
            <person name="Marletaz F."/>
            <person name="Cho S.J."/>
            <person name="Edsinger-Gonzales E."/>
            <person name="Havlak P."/>
            <person name="Hellsten U."/>
            <person name="Kuo D.H."/>
            <person name="Larsson T."/>
            <person name="Lv J."/>
            <person name="Arendt D."/>
            <person name="Savage R."/>
            <person name="Osoegawa K."/>
            <person name="de Jong P."/>
            <person name="Grimwood J."/>
            <person name="Chapman J.A."/>
            <person name="Shapiro H."/>
            <person name="Aerts A."/>
            <person name="Otillar R.P."/>
            <person name="Terry A.Y."/>
            <person name="Boore J.L."/>
            <person name="Grigoriev I.V."/>
            <person name="Lindberg D.R."/>
            <person name="Seaver E.C."/>
            <person name="Weisblat D.A."/>
            <person name="Putnam N.H."/>
            <person name="Rokhsar D.S."/>
        </authorList>
    </citation>
    <scope>NUCLEOTIDE SEQUENCE</scope>
    <source>
        <strain evidence="2 4">I ESC-2004</strain>
    </source>
</reference>
<dbReference type="AlphaFoldDB" id="R7V7Y5"/>
<dbReference type="EMBL" id="AMQN01019872">
    <property type="status" value="NOT_ANNOTATED_CDS"/>
    <property type="molecule type" value="Genomic_DNA"/>
</dbReference>
<name>R7V7Y5_CAPTE</name>
<dbReference type="EMBL" id="KB296362">
    <property type="protein sequence ID" value="ELU11865.1"/>
    <property type="molecule type" value="Genomic_DNA"/>
</dbReference>
<dbReference type="Gene3D" id="1.10.418.20">
    <property type="match status" value="1"/>
</dbReference>